<evidence type="ECO:0000256" key="1">
    <source>
        <dbReference type="ARBA" id="ARBA00022553"/>
    </source>
</evidence>
<dbReference type="InterPro" id="IPR011006">
    <property type="entry name" value="CheY-like_superfamily"/>
</dbReference>
<keyword evidence="1 2" id="KW-0597">Phosphoprotein</keyword>
<feature type="domain" description="HDOD" evidence="4">
    <location>
        <begin position="152"/>
        <end position="341"/>
    </location>
</feature>
<dbReference type="GO" id="GO:0000160">
    <property type="term" value="P:phosphorelay signal transduction system"/>
    <property type="evidence" value="ECO:0007669"/>
    <property type="project" value="InterPro"/>
</dbReference>
<protein>
    <submittedName>
        <fullName evidence="5">Response regulator</fullName>
    </submittedName>
</protein>
<dbReference type="AlphaFoldDB" id="A0A850RFE6"/>
<gene>
    <name evidence="5" type="ORF">HW932_01085</name>
</gene>
<dbReference type="PANTHER" id="PTHR44591">
    <property type="entry name" value="STRESS RESPONSE REGULATOR PROTEIN 1"/>
    <property type="match status" value="1"/>
</dbReference>
<dbReference type="PANTHER" id="PTHR44591:SF3">
    <property type="entry name" value="RESPONSE REGULATORY DOMAIN-CONTAINING PROTEIN"/>
    <property type="match status" value="1"/>
</dbReference>
<dbReference type="SUPFAM" id="SSF109604">
    <property type="entry name" value="HD-domain/PDEase-like"/>
    <property type="match status" value="1"/>
</dbReference>
<evidence type="ECO:0000259" key="4">
    <source>
        <dbReference type="PROSITE" id="PS51833"/>
    </source>
</evidence>
<evidence type="ECO:0000313" key="5">
    <source>
        <dbReference type="EMBL" id="NVZ07853.1"/>
    </source>
</evidence>
<feature type="domain" description="Response regulatory" evidence="3">
    <location>
        <begin position="3"/>
        <end position="119"/>
    </location>
</feature>
<dbReference type="InterPro" id="IPR050595">
    <property type="entry name" value="Bact_response_regulator"/>
</dbReference>
<dbReference type="PROSITE" id="PS51833">
    <property type="entry name" value="HDOD"/>
    <property type="match status" value="1"/>
</dbReference>
<dbReference type="SMART" id="SM00448">
    <property type="entry name" value="REC"/>
    <property type="match status" value="1"/>
</dbReference>
<dbReference type="PROSITE" id="PS50110">
    <property type="entry name" value="RESPONSE_REGULATORY"/>
    <property type="match status" value="1"/>
</dbReference>
<dbReference type="InterPro" id="IPR001789">
    <property type="entry name" value="Sig_transdc_resp-reg_receiver"/>
</dbReference>
<evidence type="ECO:0000313" key="6">
    <source>
        <dbReference type="Proteomes" id="UP000592294"/>
    </source>
</evidence>
<dbReference type="InterPro" id="IPR013976">
    <property type="entry name" value="HDOD"/>
</dbReference>
<dbReference type="Gene3D" id="3.40.50.2300">
    <property type="match status" value="1"/>
</dbReference>
<organism evidence="5 6">
    <name type="scientific">Allochromatium humboldtianum</name>
    <dbReference type="NCBI Taxonomy" id="504901"/>
    <lineage>
        <taxon>Bacteria</taxon>
        <taxon>Pseudomonadati</taxon>
        <taxon>Pseudomonadota</taxon>
        <taxon>Gammaproteobacteria</taxon>
        <taxon>Chromatiales</taxon>
        <taxon>Chromatiaceae</taxon>
        <taxon>Allochromatium</taxon>
    </lineage>
</organism>
<sequence>MIRVMIVEDDPATGALLRQLVKRIWPQAVVTLDADPLLALDRWQEQGADLILLDWELPGMSGLEILKTIRRSGIKTICVMITSHSDRDEILAARAFHVDAYIIKPFDAKQIMERLSQLIDTDVQSDGSTESESFESLDAFIENRLKQNLIGLPIAPEIVERIARIRDMEAPERIGLLRECRLEPALLFRMLSLANSSRYIDGMDVVETFEEAIRKIGLDAFINLAVEVSLHPGSHIADECLARKRFEIRRSLMSLVGILVKLREHLEFNLDSCRTACILHSVAELSLLQLMQTWIEAGHTIDETTRDSILDRYAPPARERLQAQWLIPNTIRERIEALDRLPTGTVRKEPIIMRITALLHAGDPQHELPRLMARFGLSGKIDAVSTGSES</sequence>
<evidence type="ECO:0000259" key="3">
    <source>
        <dbReference type="PROSITE" id="PS50110"/>
    </source>
</evidence>
<evidence type="ECO:0000256" key="2">
    <source>
        <dbReference type="PROSITE-ProRule" id="PRU00169"/>
    </source>
</evidence>
<feature type="modified residue" description="4-aspartylphosphate" evidence="2">
    <location>
        <position position="54"/>
    </location>
</feature>
<dbReference type="SUPFAM" id="SSF52172">
    <property type="entry name" value="CheY-like"/>
    <property type="match status" value="1"/>
</dbReference>
<accession>A0A850RFE6</accession>
<name>A0A850RFE6_9GAMM</name>
<proteinExistence type="predicted"/>
<keyword evidence="6" id="KW-1185">Reference proteome</keyword>
<comment type="caution">
    <text evidence="5">The sequence shown here is derived from an EMBL/GenBank/DDBJ whole genome shotgun (WGS) entry which is preliminary data.</text>
</comment>
<dbReference type="Pfam" id="PF08668">
    <property type="entry name" value="HDOD"/>
    <property type="match status" value="1"/>
</dbReference>
<reference evidence="5 6" key="1">
    <citation type="submission" date="2020-06" db="EMBL/GenBank/DDBJ databases">
        <title>Whole-genome sequence of Allochromatium humboldtianum DSM 21881, type strain.</title>
        <authorList>
            <person name="Kyndt J.A."/>
            <person name="Meyer T.E."/>
        </authorList>
    </citation>
    <scope>NUCLEOTIDE SEQUENCE [LARGE SCALE GENOMIC DNA]</scope>
    <source>
        <strain evidence="5 6">DSM 21881</strain>
    </source>
</reference>
<dbReference type="Proteomes" id="UP000592294">
    <property type="component" value="Unassembled WGS sequence"/>
</dbReference>
<dbReference type="Pfam" id="PF00072">
    <property type="entry name" value="Response_reg"/>
    <property type="match status" value="1"/>
</dbReference>
<dbReference type="Gene3D" id="1.10.3210.10">
    <property type="entry name" value="Hypothetical protein af1432"/>
    <property type="match status" value="1"/>
</dbReference>
<dbReference type="EMBL" id="JABZEO010000001">
    <property type="protein sequence ID" value="NVZ07853.1"/>
    <property type="molecule type" value="Genomic_DNA"/>
</dbReference>